<organism evidence="1 2">
    <name type="scientific">Boeremia exigua</name>
    <dbReference type="NCBI Taxonomy" id="749465"/>
    <lineage>
        <taxon>Eukaryota</taxon>
        <taxon>Fungi</taxon>
        <taxon>Dikarya</taxon>
        <taxon>Ascomycota</taxon>
        <taxon>Pezizomycotina</taxon>
        <taxon>Dothideomycetes</taxon>
        <taxon>Pleosporomycetidae</taxon>
        <taxon>Pleosporales</taxon>
        <taxon>Pleosporineae</taxon>
        <taxon>Didymellaceae</taxon>
        <taxon>Boeremia</taxon>
    </lineage>
</organism>
<name>A0ACC2IGG2_9PLEO</name>
<evidence type="ECO:0000313" key="2">
    <source>
        <dbReference type="Proteomes" id="UP001153331"/>
    </source>
</evidence>
<protein>
    <submittedName>
        <fullName evidence="1">Uncharacterized protein</fullName>
    </submittedName>
</protein>
<proteinExistence type="predicted"/>
<evidence type="ECO:0000313" key="1">
    <source>
        <dbReference type="EMBL" id="KAJ8114300.1"/>
    </source>
</evidence>
<comment type="caution">
    <text evidence="1">The sequence shown here is derived from an EMBL/GenBank/DDBJ whole genome shotgun (WGS) entry which is preliminary data.</text>
</comment>
<reference evidence="1" key="1">
    <citation type="submission" date="2022-11" db="EMBL/GenBank/DDBJ databases">
        <title>Genome Sequence of Boeremia exigua.</title>
        <authorList>
            <person name="Buettner E."/>
        </authorList>
    </citation>
    <scope>NUCLEOTIDE SEQUENCE</scope>
    <source>
        <strain evidence="1">CU02</strain>
    </source>
</reference>
<sequence>MKGLRHFSTSVKKLFEWRGLDIKALPAEWRDRMVDISSPGGAAEKAMGAPLQSIEILYRQGVAVHYSGMDRECKEEVISIHVEGANGTKRCHVMPDGALTTKKGGEKFY</sequence>
<dbReference type="Proteomes" id="UP001153331">
    <property type="component" value="Unassembled WGS sequence"/>
</dbReference>
<keyword evidence="2" id="KW-1185">Reference proteome</keyword>
<accession>A0ACC2IGG2</accession>
<gene>
    <name evidence="1" type="ORF">OPT61_g3783</name>
</gene>
<dbReference type="EMBL" id="JAPHNI010000202">
    <property type="protein sequence ID" value="KAJ8114300.1"/>
    <property type="molecule type" value="Genomic_DNA"/>
</dbReference>